<dbReference type="AlphaFoldDB" id="A0A176YTZ2"/>
<evidence type="ECO:0000313" key="3">
    <source>
        <dbReference type="Proteomes" id="UP000077173"/>
    </source>
</evidence>
<keyword evidence="1" id="KW-0732">Signal</keyword>
<dbReference type="GeneID" id="32581446"/>
<comment type="caution">
    <text evidence="2">The sequence shown here is derived from an EMBL/GenBank/DDBJ whole genome shotgun (WGS) entry which is preliminary data.</text>
</comment>
<dbReference type="RefSeq" id="WP_063681198.1">
    <property type="nucleotide sequence ID" value="NZ_LSEF01000095.1"/>
</dbReference>
<name>A0A176YTZ2_9BRAD</name>
<gene>
    <name evidence="2" type="ORF">AXW67_25920</name>
</gene>
<accession>A0A176YTZ2</accession>
<keyword evidence="3" id="KW-1185">Reference proteome</keyword>
<dbReference type="EMBL" id="LSEF01000095">
    <property type="protein sequence ID" value="OAF10261.1"/>
    <property type="molecule type" value="Genomic_DNA"/>
</dbReference>
<evidence type="ECO:0000313" key="2">
    <source>
        <dbReference type="EMBL" id="OAF10261.1"/>
    </source>
</evidence>
<evidence type="ECO:0000256" key="1">
    <source>
        <dbReference type="SAM" id="SignalP"/>
    </source>
</evidence>
<protein>
    <submittedName>
        <fullName evidence="2">Uncharacterized protein</fullName>
    </submittedName>
</protein>
<proteinExistence type="predicted"/>
<dbReference type="Proteomes" id="UP000077173">
    <property type="component" value="Unassembled WGS sequence"/>
</dbReference>
<reference evidence="2 3" key="1">
    <citation type="submission" date="2016-02" db="EMBL/GenBank/DDBJ databases">
        <title>Draft genome sequence of the strain BR 10247T Bradyrhizobium neotropicale isolated from nodules of Centrolobium paraense.</title>
        <authorList>
            <person name="Simoes-Araujo J.L."/>
            <person name="Barauna A.C."/>
            <person name="Silva K."/>
            <person name="Zilli J.E."/>
        </authorList>
    </citation>
    <scope>NUCLEOTIDE SEQUENCE [LARGE SCALE GENOMIC DNA]</scope>
    <source>
        <strain evidence="2 3">BR 10247</strain>
    </source>
</reference>
<feature type="chain" id="PRO_5008054982" evidence="1">
    <location>
        <begin position="26"/>
        <end position="107"/>
    </location>
</feature>
<organism evidence="2 3">
    <name type="scientific">Bradyrhizobium neotropicale</name>
    <dbReference type="NCBI Taxonomy" id="1497615"/>
    <lineage>
        <taxon>Bacteria</taxon>
        <taxon>Pseudomonadati</taxon>
        <taxon>Pseudomonadota</taxon>
        <taxon>Alphaproteobacteria</taxon>
        <taxon>Hyphomicrobiales</taxon>
        <taxon>Nitrobacteraceae</taxon>
        <taxon>Bradyrhizobium</taxon>
    </lineage>
</organism>
<feature type="signal peptide" evidence="1">
    <location>
        <begin position="1"/>
        <end position="25"/>
    </location>
</feature>
<sequence>MQRRIIHAACAVLALLIASNSSVRAQCALPYQLTNGQPADATQVMANYNALLTCLNNAAPTGSTNALQYNAGSGAFGAVGPLTPLAVQAACTVPCSPAGPPPRARDC</sequence>